<dbReference type="PANTHER" id="PTHR23501:SF3">
    <property type="entry name" value="MAJOR FACILITATOR SUPERFAMILY (MFS) PROFILE DOMAIN-CONTAINING PROTEIN"/>
    <property type="match status" value="1"/>
</dbReference>
<dbReference type="PANTHER" id="PTHR23501">
    <property type="entry name" value="MAJOR FACILITATOR SUPERFAMILY"/>
    <property type="match status" value="1"/>
</dbReference>
<comment type="similarity">
    <text evidence="2">Belongs to the major facilitator superfamily.</text>
</comment>
<evidence type="ECO:0000259" key="8">
    <source>
        <dbReference type="PROSITE" id="PS50850"/>
    </source>
</evidence>
<keyword evidence="4 7" id="KW-0812">Transmembrane</keyword>
<feature type="transmembrane region" description="Helical" evidence="7">
    <location>
        <begin position="394"/>
        <end position="413"/>
    </location>
</feature>
<reference evidence="9 10" key="1">
    <citation type="submission" date="2015-01" db="EMBL/GenBank/DDBJ databases">
        <title>The Genome Sequence of Exophiala spinifera CBS89968.</title>
        <authorList>
            <consortium name="The Broad Institute Genomics Platform"/>
            <person name="Cuomo C."/>
            <person name="de Hoog S."/>
            <person name="Gorbushina A."/>
            <person name="Stielow B."/>
            <person name="Teixiera M."/>
            <person name="Abouelleil A."/>
            <person name="Chapman S.B."/>
            <person name="Priest M."/>
            <person name="Young S.K."/>
            <person name="Wortman J."/>
            <person name="Nusbaum C."/>
            <person name="Birren B."/>
        </authorList>
    </citation>
    <scope>NUCLEOTIDE SEQUENCE [LARGE SCALE GENOMIC DNA]</scope>
    <source>
        <strain evidence="9 10">CBS 89968</strain>
    </source>
</reference>
<dbReference type="InterPro" id="IPR011701">
    <property type="entry name" value="MFS"/>
</dbReference>
<keyword evidence="3" id="KW-0813">Transport</keyword>
<dbReference type="AlphaFoldDB" id="A0A0D1Y774"/>
<feature type="transmembrane region" description="Helical" evidence="7">
    <location>
        <begin position="446"/>
        <end position="467"/>
    </location>
</feature>
<feature type="transmembrane region" description="Helical" evidence="7">
    <location>
        <begin position="420"/>
        <end position="440"/>
    </location>
</feature>
<keyword evidence="10" id="KW-1185">Reference proteome</keyword>
<feature type="transmembrane region" description="Helical" evidence="7">
    <location>
        <begin position="479"/>
        <end position="506"/>
    </location>
</feature>
<dbReference type="RefSeq" id="XP_016230977.1">
    <property type="nucleotide sequence ID" value="XM_016384375.1"/>
</dbReference>
<feature type="transmembrane region" description="Helical" evidence="7">
    <location>
        <begin position="557"/>
        <end position="576"/>
    </location>
</feature>
<dbReference type="STRING" id="91928.A0A0D1Y774"/>
<dbReference type="InterPro" id="IPR036259">
    <property type="entry name" value="MFS_trans_sf"/>
</dbReference>
<dbReference type="Gene3D" id="1.20.1250.20">
    <property type="entry name" value="MFS general substrate transporter like domains"/>
    <property type="match status" value="2"/>
</dbReference>
<dbReference type="Pfam" id="PF07690">
    <property type="entry name" value="MFS_1"/>
    <property type="match status" value="1"/>
</dbReference>
<keyword evidence="6 7" id="KW-0472">Membrane</keyword>
<feature type="transmembrane region" description="Helical" evidence="7">
    <location>
        <begin position="353"/>
        <end position="374"/>
    </location>
</feature>
<dbReference type="GO" id="GO:0005886">
    <property type="term" value="C:plasma membrane"/>
    <property type="evidence" value="ECO:0007669"/>
    <property type="project" value="TreeGrafter"/>
</dbReference>
<evidence type="ECO:0000256" key="6">
    <source>
        <dbReference type="ARBA" id="ARBA00023136"/>
    </source>
</evidence>
<organism evidence="9 10">
    <name type="scientific">Exophiala spinifera</name>
    <dbReference type="NCBI Taxonomy" id="91928"/>
    <lineage>
        <taxon>Eukaryota</taxon>
        <taxon>Fungi</taxon>
        <taxon>Dikarya</taxon>
        <taxon>Ascomycota</taxon>
        <taxon>Pezizomycotina</taxon>
        <taxon>Eurotiomycetes</taxon>
        <taxon>Chaetothyriomycetidae</taxon>
        <taxon>Chaetothyriales</taxon>
        <taxon>Herpotrichiellaceae</taxon>
        <taxon>Exophiala</taxon>
    </lineage>
</organism>
<feature type="transmembrane region" description="Helical" evidence="7">
    <location>
        <begin position="311"/>
        <end position="333"/>
    </location>
</feature>
<evidence type="ECO:0000256" key="3">
    <source>
        <dbReference type="ARBA" id="ARBA00022448"/>
    </source>
</evidence>
<feature type="transmembrane region" description="Helical" evidence="7">
    <location>
        <begin position="284"/>
        <end position="305"/>
    </location>
</feature>
<comment type="subcellular location">
    <subcellularLocation>
        <location evidence="1">Membrane</location>
        <topology evidence="1">Multi-pass membrane protein</topology>
    </subcellularLocation>
</comment>
<dbReference type="SUPFAM" id="SSF103473">
    <property type="entry name" value="MFS general substrate transporter"/>
    <property type="match status" value="1"/>
</dbReference>
<feature type="transmembrane region" description="Helical" evidence="7">
    <location>
        <begin position="142"/>
        <end position="159"/>
    </location>
</feature>
<protein>
    <recommendedName>
        <fullName evidence="8">Major facilitator superfamily (MFS) profile domain-containing protein</fullName>
    </recommendedName>
</protein>
<keyword evidence="5 7" id="KW-1133">Transmembrane helix</keyword>
<name>A0A0D1Y774_9EURO</name>
<dbReference type="FunFam" id="1.20.1250.20:FF:000284">
    <property type="entry name" value="Siderophore iron transporter mirB"/>
    <property type="match status" value="1"/>
</dbReference>
<dbReference type="HOGENOM" id="CLU_012970_1_0_1"/>
<feature type="transmembrane region" description="Helical" evidence="7">
    <location>
        <begin position="68"/>
        <end position="88"/>
    </location>
</feature>
<sequence>MVSLTGKRPDKPWLKMRFKGLFGAGFRGVDRNDGSNHIDEENVNQPDDALISEDAQAGVQRVQAATTVWTTTHLIGAHFCIWFIYFVISLEEVVLRSLNPYVTSSFSLHSLTSATNIMSSIIGGLAKIPTAKILDTWGRPQGIGLMTFIWVIGYIMMASCRNVQTYAAAQVFSVTGAQGVSYCLTVFISDMSTLKNRSLMLSIATSPYIVTTWLGGPVSQNVIQGPGWRWGFGIFAIVVPVVVAPLTILFLYNQKKAQRHGLIGHTRVSLRPEALKRYAIEVDLLGIIILAGGMALFLLPFSLYSYQPDKFRSPMIICMIIFGGVLLIFFVLWEKFWAPKTFIPFELLMDRTVFCAGLMFVFVFFNSMVWGSYFFSMLQVVWGLNITNASYVSAIYRVGSCLWAVAVGFLIRWTGRFKWLALYFAIPLMMLGVGLMIEFRQPDSDIGYIVMTQIFVAFSGGTIVLCGELAMMAPSNQQHIAAVIAILNLFGSVGSAVGGTVATAIWTSVFPSALQKYLPPDVDAKKVYGSIIAQLYYRPGTPARDAINRSYAEAQRYMLITSLSLLGGAFICVALWRDIRIKDIKQVKGRVI</sequence>
<evidence type="ECO:0000256" key="5">
    <source>
        <dbReference type="ARBA" id="ARBA00022989"/>
    </source>
</evidence>
<dbReference type="GO" id="GO:0022857">
    <property type="term" value="F:transmembrane transporter activity"/>
    <property type="evidence" value="ECO:0007669"/>
    <property type="project" value="InterPro"/>
</dbReference>
<accession>A0A0D1Y774</accession>
<evidence type="ECO:0000313" key="10">
    <source>
        <dbReference type="Proteomes" id="UP000053328"/>
    </source>
</evidence>
<dbReference type="Proteomes" id="UP000053328">
    <property type="component" value="Unassembled WGS sequence"/>
</dbReference>
<feature type="transmembrane region" description="Helical" evidence="7">
    <location>
        <begin position="230"/>
        <end position="252"/>
    </location>
</feature>
<dbReference type="VEuPathDB" id="FungiDB:PV08_10060"/>
<feature type="transmembrane region" description="Helical" evidence="7">
    <location>
        <begin position="165"/>
        <end position="187"/>
    </location>
</feature>
<gene>
    <name evidence="9" type="ORF">PV08_10060</name>
</gene>
<dbReference type="OrthoDB" id="4078873at2759"/>
<dbReference type="PROSITE" id="PS50850">
    <property type="entry name" value="MFS"/>
    <property type="match status" value="1"/>
</dbReference>
<dbReference type="InterPro" id="IPR020846">
    <property type="entry name" value="MFS_dom"/>
</dbReference>
<evidence type="ECO:0000313" key="9">
    <source>
        <dbReference type="EMBL" id="KIW10761.1"/>
    </source>
</evidence>
<evidence type="ECO:0000256" key="7">
    <source>
        <dbReference type="SAM" id="Phobius"/>
    </source>
</evidence>
<evidence type="ECO:0000256" key="1">
    <source>
        <dbReference type="ARBA" id="ARBA00004141"/>
    </source>
</evidence>
<feature type="domain" description="Major facilitator superfamily (MFS) profile" evidence="8">
    <location>
        <begin position="77"/>
        <end position="580"/>
    </location>
</feature>
<proteinExistence type="inferred from homology"/>
<dbReference type="GeneID" id="27337143"/>
<dbReference type="EMBL" id="KN847499">
    <property type="protein sequence ID" value="KIW10761.1"/>
    <property type="molecule type" value="Genomic_DNA"/>
</dbReference>
<evidence type="ECO:0000256" key="2">
    <source>
        <dbReference type="ARBA" id="ARBA00008335"/>
    </source>
</evidence>
<evidence type="ECO:0000256" key="4">
    <source>
        <dbReference type="ARBA" id="ARBA00022692"/>
    </source>
</evidence>